<dbReference type="Pfam" id="PF00182">
    <property type="entry name" value="Glyco_hydro_19"/>
    <property type="match status" value="1"/>
</dbReference>
<dbReference type="RefSeq" id="WP_327615831.1">
    <property type="nucleotide sequence ID" value="NZ_JAYWTM010000012.1"/>
</dbReference>
<dbReference type="EMBL" id="JAYWTM010000012">
    <property type="protein sequence ID" value="MEC5343676.1"/>
    <property type="molecule type" value="Genomic_DNA"/>
</dbReference>
<dbReference type="GO" id="GO:0016787">
    <property type="term" value="F:hydrolase activity"/>
    <property type="evidence" value="ECO:0007669"/>
    <property type="project" value="UniProtKB-KW"/>
</dbReference>
<evidence type="ECO:0000313" key="2">
    <source>
        <dbReference type="EMBL" id="MEC5343676.1"/>
    </source>
</evidence>
<reference evidence="2 3" key="1">
    <citation type="journal article" date="2017" name="Int. J. Syst. Evol. Microbiol.">
        <title>Brenneria populi subsp. brevivirga subsp. nov. isolated from symptomatic bark of Populus x euramericana canker, and description of Brenneria populi subsp. populi subsp. nov.</title>
        <authorList>
            <person name="Zheng M.H."/>
            <person name="Piao C.G."/>
            <person name="Xue H."/>
            <person name="Guo M.W."/>
            <person name="Li Y."/>
        </authorList>
    </citation>
    <scope>NUCLEOTIDE SEQUENCE [LARGE SCALE GENOMIC DNA]</scope>
    <source>
        <strain evidence="2 3">D9-5</strain>
    </source>
</reference>
<dbReference type="Gene3D" id="1.10.530.10">
    <property type="match status" value="1"/>
</dbReference>
<keyword evidence="2" id="KW-0378">Hydrolase</keyword>
<proteinExistence type="predicted"/>
<dbReference type="InterPro" id="IPR052354">
    <property type="entry name" value="Cell_Wall_Dynamics_Protein"/>
</dbReference>
<organism evidence="2 3">
    <name type="scientific">Brenneria populi</name>
    <dbReference type="NCBI Taxonomy" id="1505588"/>
    <lineage>
        <taxon>Bacteria</taxon>
        <taxon>Pseudomonadati</taxon>
        <taxon>Pseudomonadota</taxon>
        <taxon>Gammaproteobacteria</taxon>
        <taxon>Enterobacterales</taxon>
        <taxon>Pectobacteriaceae</taxon>
        <taxon>Brenneria</taxon>
    </lineage>
</organism>
<dbReference type="SUPFAM" id="SSF53955">
    <property type="entry name" value="Lysozyme-like"/>
    <property type="match status" value="1"/>
</dbReference>
<dbReference type="InterPro" id="IPR000726">
    <property type="entry name" value="Glyco_hydro_19_cat"/>
</dbReference>
<keyword evidence="3" id="KW-1185">Reference proteome</keyword>
<dbReference type="InterPro" id="IPR023346">
    <property type="entry name" value="Lysozyme-like_dom_sf"/>
</dbReference>
<sequence>MTKDQFQKAANISAGLAARWYPHLAATFDEFSITTTIEQAQFIAQVGHESGGFSRIVESLNYTPAGLLATFGKRITQYQADMLGRTSAHPANQAAIANLVYSGRLGNKTAGDGWKFRGRGLIQITGMDNYRACGAGLKLDLITSPELLEQDANAMRSAGWFWKSKRLGQYGADVERVTLVINGGRNGIDDRRERFDLARQVLV</sequence>
<evidence type="ECO:0000313" key="3">
    <source>
        <dbReference type="Proteomes" id="UP001309705"/>
    </source>
</evidence>
<dbReference type="Proteomes" id="UP001309705">
    <property type="component" value="Unassembled WGS sequence"/>
</dbReference>
<name>A0ABU6JTD3_9GAMM</name>
<feature type="domain" description="Glycoside hydrolase family 19 catalytic" evidence="1">
    <location>
        <begin position="108"/>
        <end position="165"/>
    </location>
</feature>
<evidence type="ECO:0000259" key="1">
    <source>
        <dbReference type="Pfam" id="PF00182"/>
    </source>
</evidence>
<gene>
    <name evidence="2" type="ORF">VSX58_13835</name>
</gene>
<protein>
    <submittedName>
        <fullName evidence="2">Glycoside hydrolase family 19 protein</fullName>
    </submittedName>
</protein>
<dbReference type="PANTHER" id="PTHR34408:SF1">
    <property type="entry name" value="GLYCOSYL HYDROLASE FAMILY 19 DOMAIN-CONTAINING PROTEIN HI_1415"/>
    <property type="match status" value="1"/>
</dbReference>
<dbReference type="PANTHER" id="PTHR34408">
    <property type="entry name" value="FAMILY PROTEIN, PUTATIVE-RELATED"/>
    <property type="match status" value="1"/>
</dbReference>
<comment type="caution">
    <text evidence="2">The sequence shown here is derived from an EMBL/GenBank/DDBJ whole genome shotgun (WGS) entry which is preliminary data.</text>
</comment>
<accession>A0ABU6JTD3</accession>